<keyword evidence="3" id="KW-0723">Serine/threonine-protein kinase</keyword>
<reference evidence="3 4" key="1">
    <citation type="journal article" date="2018" name="Front. Plant Sci.">
        <title>Red Clover (Trifolium pratense) and Zigzag Clover (T. medium) - A Picture of Genomic Similarities and Differences.</title>
        <authorList>
            <person name="Dluhosova J."/>
            <person name="Istvanek J."/>
            <person name="Nedelnik J."/>
            <person name="Repkova J."/>
        </authorList>
    </citation>
    <scope>NUCLEOTIDE SEQUENCE [LARGE SCALE GENOMIC DNA]</scope>
    <source>
        <strain evidence="4">cv. 10/8</strain>
        <tissue evidence="3">Leaf</tissue>
    </source>
</reference>
<dbReference type="EMBL" id="LXQA011045636">
    <property type="protein sequence ID" value="MCI82528.1"/>
    <property type="molecule type" value="Genomic_DNA"/>
</dbReference>
<evidence type="ECO:0000256" key="1">
    <source>
        <dbReference type="PROSITE-ProRule" id="PRU00047"/>
    </source>
</evidence>
<dbReference type="AlphaFoldDB" id="A0A392V2L2"/>
<organism evidence="3 4">
    <name type="scientific">Trifolium medium</name>
    <dbReference type="NCBI Taxonomy" id="97028"/>
    <lineage>
        <taxon>Eukaryota</taxon>
        <taxon>Viridiplantae</taxon>
        <taxon>Streptophyta</taxon>
        <taxon>Embryophyta</taxon>
        <taxon>Tracheophyta</taxon>
        <taxon>Spermatophyta</taxon>
        <taxon>Magnoliopsida</taxon>
        <taxon>eudicotyledons</taxon>
        <taxon>Gunneridae</taxon>
        <taxon>Pentapetalae</taxon>
        <taxon>rosids</taxon>
        <taxon>fabids</taxon>
        <taxon>Fabales</taxon>
        <taxon>Fabaceae</taxon>
        <taxon>Papilionoideae</taxon>
        <taxon>50 kb inversion clade</taxon>
        <taxon>NPAAA clade</taxon>
        <taxon>Hologalegina</taxon>
        <taxon>IRL clade</taxon>
        <taxon>Trifolieae</taxon>
        <taxon>Trifolium</taxon>
    </lineage>
</organism>
<dbReference type="SMART" id="SM00343">
    <property type="entry name" value="ZnF_C2HC"/>
    <property type="match status" value="1"/>
</dbReference>
<dbReference type="Proteomes" id="UP000265520">
    <property type="component" value="Unassembled WGS sequence"/>
</dbReference>
<evidence type="ECO:0000313" key="3">
    <source>
        <dbReference type="EMBL" id="MCI82528.1"/>
    </source>
</evidence>
<evidence type="ECO:0000259" key="2">
    <source>
        <dbReference type="PROSITE" id="PS50158"/>
    </source>
</evidence>
<name>A0A392V2L2_9FABA</name>
<feature type="domain" description="CCHC-type" evidence="2">
    <location>
        <begin position="37"/>
        <end position="53"/>
    </location>
</feature>
<dbReference type="Gene3D" id="4.10.60.10">
    <property type="entry name" value="Zinc finger, CCHC-type"/>
    <property type="match status" value="1"/>
</dbReference>
<evidence type="ECO:0000313" key="4">
    <source>
        <dbReference type="Proteomes" id="UP000265520"/>
    </source>
</evidence>
<dbReference type="GO" id="GO:0003676">
    <property type="term" value="F:nucleic acid binding"/>
    <property type="evidence" value="ECO:0007669"/>
    <property type="project" value="InterPro"/>
</dbReference>
<dbReference type="GO" id="GO:0004674">
    <property type="term" value="F:protein serine/threonine kinase activity"/>
    <property type="evidence" value="ECO:0007669"/>
    <property type="project" value="UniProtKB-KW"/>
</dbReference>
<accession>A0A392V2L2</accession>
<feature type="non-terminal residue" evidence="3">
    <location>
        <position position="55"/>
    </location>
</feature>
<dbReference type="InterPro" id="IPR036875">
    <property type="entry name" value="Znf_CCHC_sf"/>
</dbReference>
<proteinExistence type="predicted"/>
<dbReference type="PROSITE" id="PS50158">
    <property type="entry name" value="ZF_CCHC"/>
    <property type="match status" value="1"/>
</dbReference>
<keyword evidence="4" id="KW-1185">Reference proteome</keyword>
<keyword evidence="1" id="KW-0862">Zinc</keyword>
<keyword evidence="3" id="KW-0418">Kinase</keyword>
<dbReference type="Pfam" id="PF00098">
    <property type="entry name" value="zf-CCHC"/>
    <property type="match status" value="1"/>
</dbReference>
<dbReference type="InterPro" id="IPR001878">
    <property type="entry name" value="Znf_CCHC"/>
</dbReference>
<keyword evidence="3" id="KW-0808">Transferase</keyword>
<sequence>MALMTKMFQYWARKNKMFSSTGNSSSGSKDKKEDKNRCFNCNKTGHFIAECPELS</sequence>
<dbReference type="GO" id="GO:0008270">
    <property type="term" value="F:zinc ion binding"/>
    <property type="evidence" value="ECO:0007669"/>
    <property type="project" value="UniProtKB-KW"/>
</dbReference>
<keyword evidence="1" id="KW-0479">Metal-binding</keyword>
<dbReference type="SUPFAM" id="SSF57756">
    <property type="entry name" value="Retrovirus zinc finger-like domains"/>
    <property type="match status" value="1"/>
</dbReference>
<comment type="caution">
    <text evidence="3">The sequence shown here is derived from an EMBL/GenBank/DDBJ whole genome shotgun (WGS) entry which is preliminary data.</text>
</comment>
<protein>
    <submittedName>
        <fullName evidence="3">Serine/threonine protein kinase SRPK1</fullName>
    </submittedName>
</protein>
<keyword evidence="1" id="KW-0863">Zinc-finger</keyword>